<proteinExistence type="predicted"/>
<name>A0A433SZM2_ELYCH</name>
<reference evidence="1 2" key="1">
    <citation type="submission" date="2019-01" db="EMBL/GenBank/DDBJ databases">
        <title>A draft genome assembly of the solar-powered sea slug Elysia chlorotica.</title>
        <authorList>
            <person name="Cai H."/>
            <person name="Li Q."/>
            <person name="Fang X."/>
            <person name="Li J."/>
            <person name="Curtis N.E."/>
            <person name="Altenburger A."/>
            <person name="Shibata T."/>
            <person name="Feng M."/>
            <person name="Maeda T."/>
            <person name="Schwartz J.A."/>
            <person name="Shigenobu S."/>
            <person name="Lundholm N."/>
            <person name="Nishiyama T."/>
            <person name="Yang H."/>
            <person name="Hasebe M."/>
            <person name="Li S."/>
            <person name="Pierce S.K."/>
            <person name="Wang J."/>
        </authorList>
    </citation>
    <scope>NUCLEOTIDE SEQUENCE [LARGE SCALE GENOMIC DNA]</scope>
    <source>
        <strain evidence="1">EC2010</strain>
        <tissue evidence="1">Whole organism of an adult</tissue>
    </source>
</reference>
<comment type="caution">
    <text evidence="1">The sequence shown here is derived from an EMBL/GenBank/DDBJ whole genome shotgun (WGS) entry which is preliminary data.</text>
</comment>
<gene>
    <name evidence="1" type="ORF">EGW08_017477</name>
</gene>
<dbReference type="Proteomes" id="UP000271974">
    <property type="component" value="Unassembled WGS sequence"/>
</dbReference>
<evidence type="ECO:0000313" key="1">
    <source>
        <dbReference type="EMBL" id="RUS74748.1"/>
    </source>
</evidence>
<sequence>MPAKVSNWHLAWQVEEHTDRFRPQLATLRISLPSPLQVAKAPPHWAAQVSTQLQAAAHAWEQMLFCVAQRSPNTPLNEQAPLARAHCPLQMSVHGEAFTEKASRATAARRAITCMLKFGVVRRSP</sequence>
<dbReference type="EMBL" id="RQTK01000802">
    <property type="protein sequence ID" value="RUS74748.1"/>
    <property type="molecule type" value="Genomic_DNA"/>
</dbReference>
<organism evidence="1 2">
    <name type="scientific">Elysia chlorotica</name>
    <name type="common">Eastern emerald elysia</name>
    <name type="synonym">Sea slug</name>
    <dbReference type="NCBI Taxonomy" id="188477"/>
    <lineage>
        <taxon>Eukaryota</taxon>
        <taxon>Metazoa</taxon>
        <taxon>Spiralia</taxon>
        <taxon>Lophotrochozoa</taxon>
        <taxon>Mollusca</taxon>
        <taxon>Gastropoda</taxon>
        <taxon>Heterobranchia</taxon>
        <taxon>Euthyneura</taxon>
        <taxon>Panpulmonata</taxon>
        <taxon>Sacoglossa</taxon>
        <taxon>Placobranchoidea</taxon>
        <taxon>Plakobranchidae</taxon>
        <taxon>Elysia</taxon>
    </lineage>
</organism>
<accession>A0A433SZM2</accession>
<protein>
    <submittedName>
        <fullName evidence="1">Uncharacterized protein</fullName>
    </submittedName>
</protein>
<evidence type="ECO:0000313" key="2">
    <source>
        <dbReference type="Proteomes" id="UP000271974"/>
    </source>
</evidence>
<keyword evidence="2" id="KW-1185">Reference proteome</keyword>
<dbReference type="AlphaFoldDB" id="A0A433SZM2"/>